<dbReference type="GO" id="GO:0007186">
    <property type="term" value="P:G protein-coupled receptor signaling pathway"/>
    <property type="evidence" value="ECO:0007669"/>
    <property type="project" value="TreeGrafter"/>
</dbReference>
<feature type="region of interest" description="Disordered" evidence="4">
    <location>
        <begin position="267"/>
        <end position="339"/>
    </location>
</feature>
<dbReference type="GO" id="GO:0005737">
    <property type="term" value="C:cytoplasm"/>
    <property type="evidence" value="ECO:0007669"/>
    <property type="project" value="TreeGrafter"/>
</dbReference>
<keyword evidence="2" id="KW-0344">Guanine-nucleotide releasing factor</keyword>
<evidence type="ECO:0000313" key="6">
    <source>
        <dbReference type="Proteomes" id="UP000284842"/>
    </source>
</evidence>
<dbReference type="Proteomes" id="UP000284842">
    <property type="component" value="Unassembled WGS sequence"/>
</dbReference>
<dbReference type="PANTHER" id="PTHR12425:SF5">
    <property type="entry name" value="SYNEMBRYN"/>
    <property type="match status" value="1"/>
</dbReference>
<dbReference type="OrthoDB" id="5585685at2759"/>
<sequence length="567" mass="61320">STVKGGSTFNQGYSSLKYLRHLALFSDSLILDAGLALLAVKSLGKDPAGSAVLASSNNLLVLLGFANTFKDDTNALSESLRCIANAMLLIESARTTFIEREVNGGNICLDMLERATSPDQIFILSRILFLSTVSGTDFLESVVEDKHNGRTVIEIIASKLELMLTAIKEGLPTAKEAMIDLLKFTYNLLLHYPKLVESEPQNDLAHGGDKVMGDFWSSKLDGILPPLLRVYGELPHTSPCPLAAPLSHVIHSLITIPVSQSLKPIWLNGSQPPSPTLGSSSSSPKTRTPQRADSSPGSRSDSPTRSAASPTSPKPSTLDRALSRLSGSRRSSSRASQVITPPLDVVQRTYDLMEVSFSHYFPGNIDPDDQSVRDRAMAESTDTLDDMLTPLVVLLTRICIADEGSRARIRQKLVPEDLDRSSPLEERSDLLGKILRLLASAYHSRLKDSLGELLFAIADSNATTLSGLVGYGNVAGYLFNKGFMSAPSGPGGSSTVPQTTPSGEYINPITGTTMQPNRSDLPEMTEEEKEQEVEKLLVLFDRLERTGAIAPESNPIRKAISEGKINM</sequence>
<keyword evidence="6" id="KW-1185">Reference proteome</keyword>
<gene>
    <name evidence="5" type="ORF">CVT24_003878</name>
</gene>
<comment type="caution">
    <text evidence="5">The sequence shown here is derived from an EMBL/GenBank/DDBJ whole genome shotgun (WGS) entry which is preliminary data.</text>
</comment>
<feature type="compositionally biased region" description="Low complexity" evidence="4">
    <location>
        <begin position="298"/>
        <end position="316"/>
    </location>
</feature>
<keyword evidence="3" id="KW-0143">Chaperone</keyword>
<evidence type="ECO:0000313" key="5">
    <source>
        <dbReference type="EMBL" id="PPQ70131.1"/>
    </source>
</evidence>
<dbReference type="InParanoid" id="A0A409VV55"/>
<evidence type="ECO:0000256" key="4">
    <source>
        <dbReference type="SAM" id="MobiDB-lite"/>
    </source>
</evidence>
<dbReference type="EMBL" id="NHTK01005964">
    <property type="protein sequence ID" value="PPQ70131.1"/>
    <property type="molecule type" value="Genomic_DNA"/>
</dbReference>
<feature type="compositionally biased region" description="Low complexity" evidence="4">
    <location>
        <begin position="276"/>
        <end position="289"/>
    </location>
</feature>
<feature type="non-terminal residue" evidence="5">
    <location>
        <position position="1"/>
    </location>
</feature>
<reference evidence="5 6" key="1">
    <citation type="journal article" date="2018" name="Evol. Lett.">
        <title>Horizontal gene cluster transfer increased hallucinogenic mushroom diversity.</title>
        <authorList>
            <person name="Reynolds H.T."/>
            <person name="Vijayakumar V."/>
            <person name="Gluck-Thaler E."/>
            <person name="Korotkin H.B."/>
            <person name="Matheny P.B."/>
            <person name="Slot J.C."/>
        </authorList>
    </citation>
    <scope>NUCLEOTIDE SEQUENCE [LARGE SCALE GENOMIC DNA]</scope>
    <source>
        <strain evidence="5 6">2629</strain>
    </source>
</reference>
<proteinExistence type="inferred from homology"/>
<dbReference type="PANTHER" id="PTHR12425">
    <property type="entry name" value="SYNEMBRYN"/>
    <property type="match status" value="1"/>
</dbReference>
<dbReference type="Pfam" id="PF10165">
    <property type="entry name" value="Ric8"/>
    <property type="match status" value="1"/>
</dbReference>
<organism evidence="5 6">
    <name type="scientific">Panaeolus cyanescens</name>
    <dbReference type="NCBI Taxonomy" id="181874"/>
    <lineage>
        <taxon>Eukaryota</taxon>
        <taxon>Fungi</taxon>
        <taxon>Dikarya</taxon>
        <taxon>Basidiomycota</taxon>
        <taxon>Agaricomycotina</taxon>
        <taxon>Agaricomycetes</taxon>
        <taxon>Agaricomycetidae</taxon>
        <taxon>Agaricales</taxon>
        <taxon>Agaricineae</taxon>
        <taxon>Galeropsidaceae</taxon>
        <taxon>Panaeolus</taxon>
    </lineage>
</organism>
<dbReference type="GO" id="GO:0001965">
    <property type="term" value="F:G-protein alpha-subunit binding"/>
    <property type="evidence" value="ECO:0007669"/>
    <property type="project" value="TreeGrafter"/>
</dbReference>
<evidence type="ECO:0000256" key="1">
    <source>
        <dbReference type="ARBA" id="ARBA00009049"/>
    </source>
</evidence>
<name>A0A409VV55_9AGAR</name>
<feature type="compositionally biased region" description="Low complexity" evidence="4">
    <location>
        <begin position="323"/>
        <end position="336"/>
    </location>
</feature>
<comment type="similarity">
    <text evidence="1">Belongs to the synembryn family.</text>
</comment>
<dbReference type="AlphaFoldDB" id="A0A409VV55"/>
<evidence type="ECO:0000256" key="2">
    <source>
        <dbReference type="ARBA" id="ARBA00022658"/>
    </source>
</evidence>
<protein>
    <submittedName>
        <fullName evidence="5">Uncharacterized protein</fullName>
    </submittedName>
</protein>
<dbReference type="InterPro" id="IPR019318">
    <property type="entry name" value="Gua_nucleotide_exch_fac_Ric8"/>
</dbReference>
<evidence type="ECO:0000256" key="3">
    <source>
        <dbReference type="ARBA" id="ARBA00023186"/>
    </source>
</evidence>
<dbReference type="STRING" id="181874.A0A409VV55"/>
<dbReference type="GO" id="GO:0005085">
    <property type="term" value="F:guanyl-nucleotide exchange factor activity"/>
    <property type="evidence" value="ECO:0007669"/>
    <property type="project" value="UniProtKB-KW"/>
</dbReference>
<accession>A0A409VV55</accession>